<comment type="similarity">
    <text evidence="1">Belongs to the HIBADH-related family.</text>
</comment>
<protein>
    <submittedName>
        <fullName evidence="7">2-hydroxy-3-oxopropionate reductase</fullName>
    </submittedName>
</protein>
<keyword evidence="3" id="KW-0520">NAD</keyword>
<dbReference type="Pfam" id="PF03446">
    <property type="entry name" value="NAD_binding_2"/>
    <property type="match status" value="1"/>
</dbReference>
<feature type="active site" evidence="4">
    <location>
        <position position="176"/>
    </location>
</feature>
<dbReference type="PANTHER" id="PTHR43060:SF15">
    <property type="entry name" value="3-HYDROXYISOBUTYRATE DEHYDROGENASE-LIKE 1, MITOCHONDRIAL-RELATED"/>
    <property type="match status" value="1"/>
</dbReference>
<dbReference type="PANTHER" id="PTHR43060">
    <property type="entry name" value="3-HYDROXYISOBUTYRATE DEHYDROGENASE-LIKE 1, MITOCHONDRIAL-RELATED"/>
    <property type="match status" value="1"/>
</dbReference>
<evidence type="ECO:0000313" key="8">
    <source>
        <dbReference type="Proteomes" id="UP000199103"/>
    </source>
</evidence>
<evidence type="ECO:0000313" key="7">
    <source>
        <dbReference type="EMBL" id="SDT35544.1"/>
    </source>
</evidence>
<reference evidence="7 8" key="1">
    <citation type="submission" date="2016-10" db="EMBL/GenBank/DDBJ databases">
        <authorList>
            <person name="de Groot N.N."/>
        </authorList>
    </citation>
    <scope>NUCLEOTIDE SEQUENCE [LARGE SCALE GENOMIC DNA]</scope>
    <source>
        <strain evidence="7 8">DSM 21800</strain>
    </source>
</reference>
<evidence type="ECO:0000256" key="3">
    <source>
        <dbReference type="ARBA" id="ARBA00023027"/>
    </source>
</evidence>
<dbReference type="EMBL" id="LT629772">
    <property type="protein sequence ID" value="SDT35544.1"/>
    <property type="molecule type" value="Genomic_DNA"/>
</dbReference>
<dbReference type="STRING" id="630515.SAMN04489812_5359"/>
<dbReference type="InterPro" id="IPR013328">
    <property type="entry name" value="6PGD_dom2"/>
</dbReference>
<dbReference type="GO" id="GO:0050661">
    <property type="term" value="F:NADP binding"/>
    <property type="evidence" value="ECO:0007669"/>
    <property type="project" value="InterPro"/>
</dbReference>
<dbReference type="AlphaFoldDB" id="A0A1H1ZPB4"/>
<proteinExistence type="inferred from homology"/>
<evidence type="ECO:0000256" key="1">
    <source>
        <dbReference type="ARBA" id="ARBA00009080"/>
    </source>
</evidence>
<dbReference type="InterPro" id="IPR015815">
    <property type="entry name" value="HIBADH-related"/>
</dbReference>
<evidence type="ECO:0000259" key="6">
    <source>
        <dbReference type="Pfam" id="PF14833"/>
    </source>
</evidence>
<dbReference type="SUPFAM" id="SSF51735">
    <property type="entry name" value="NAD(P)-binding Rossmann-fold domains"/>
    <property type="match status" value="1"/>
</dbReference>
<dbReference type="InterPro" id="IPR006115">
    <property type="entry name" value="6PGDH_NADP-bd"/>
</dbReference>
<keyword evidence="2" id="KW-0560">Oxidoreductase</keyword>
<dbReference type="PIRSF" id="PIRSF000103">
    <property type="entry name" value="HIBADH"/>
    <property type="match status" value="1"/>
</dbReference>
<feature type="domain" description="6-phosphogluconate dehydrogenase NADP-binding" evidence="5">
    <location>
        <begin position="7"/>
        <end position="162"/>
    </location>
</feature>
<dbReference type="Pfam" id="PF14833">
    <property type="entry name" value="NAD_binding_11"/>
    <property type="match status" value="1"/>
</dbReference>
<dbReference type="Gene3D" id="1.10.1040.10">
    <property type="entry name" value="N-(1-d-carboxylethyl)-l-norvaline Dehydrogenase, domain 2"/>
    <property type="match status" value="1"/>
</dbReference>
<sequence length="292" mass="30766">MSTPDATVGLVGAGNLGRAIGLNLLDRGWAVRTLDRSDERQRFLVDAGATAATGPDLIDCRTICFVVPDDRAIREVLESATTSPPLADGLGAQHTVVVISTILPRAGQELSAVIKRTGAGYVEAPVTGGPDRARTGELSVYLAGTPDDLDAAAPFLQAIGTEHHRLGDVGAAAATKLANQLIMFAALGGIQEALRLTRRHGVSEDDLLSALTGGTADTWVGRNWGFFDRIARDYNAAGVPVDQRPWSKDLREVLDVADELGESTPLARLLSETVADQIEQHALATDDKAVTG</sequence>
<dbReference type="InterPro" id="IPR036291">
    <property type="entry name" value="NAD(P)-bd_dom_sf"/>
</dbReference>
<evidence type="ECO:0000259" key="5">
    <source>
        <dbReference type="Pfam" id="PF03446"/>
    </source>
</evidence>
<dbReference type="RefSeq" id="WP_172836230.1">
    <property type="nucleotide sequence ID" value="NZ_LT629772.1"/>
</dbReference>
<dbReference type="Gene3D" id="3.40.50.720">
    <property type="entry name" value="NAD(P)-binding Rossmann-like Domain"/>
    <property type="match status" value="1"/>
</dbReference>
<organism evidence="7 8">
    <name type="scientific">Microlunatus soli</name>
    <dbReference type="NCBI Taxonomy" id="630515"/>
    <lineage>
        <taxon>Bacteria</taxon>
        <taxon>Bacillati</taxon>
        <taxon>Actinomycetota</taxon>
        <taxon>Actinomycetes</taxon>
        <taxon>Propionibacteriales</taxon>
        <taxon>Propionibacteriaceae</taxon>
        <taxon>Microlunatus</taxon>
    </lineage>
</organism>
<evidence type="ECO:0000256" key="4">
    <source>
        <dbReference type="PIRSR" id="PIRSR000103-1"/>
    </source>
</evidence>
<feature type="domain" description="3-hydroxyisobutyrate dehydrogenase-like NAD-binding" evidence="6">
    <location>
        <begin position="170"/>
        <end position="288"/>
    </location>
</feature>
<dbReference type="InterPro" id="IPR008927">
    <property type="entry name" value="6-PGluconate_DH-like_C_sf"/>
</dbReference>
<gene>
    <name evidence="7" type="ORF">SAMN04489812_5359</name>
</gene>
<name>A0A1H1ZPB4_9ACTN</name>
<dbReference type="InterPro" id="IPR029154">
    <property type="entry name" value="HIBADH-like_NADP-bd"/>
</dbReference>
<dbReference type="Proteomes" id="UP000199103">
    <property type="component" value="Chromosome I"/>
</dbReference>
<dbReference type="GO" id="GO:0051287">
    <property type="term" value="F:NAD binding"/>
    <property type="evidence" value="ECO:0007669"/>
    <property type="project" value="InterPro"/>
</dbReference>
<dbReference type="SUPFAM" id="SSF48179">
    <property type="entry name" value="6-phosphogluconate dehydrogenase C-terminal domain-like"/>
    <property type="match status" value="1"/>
</dbReference>
<evidence type="ECO:0000256" key="2">
    <source>
        <dbReference type="ARBA" id="ARBA00023002"/>
    </source>
</evidence>
<accession>A0A1H1ZPB4</accession>
<dbReference type="GO" id="GO:0016491">
    <property type="term" value="F:oxidoreductase activity"/>
    <property type="evidence" value="ECO:0007669"/>
    <property type="project" value="UniProtKB-KW"/>
</dbReference>
<keyword evidence="8" id="KW-1185">Reference proteome</keyword>